<comment type="catalytic activity">
    <reaction evidence="6">
        <text>L-lysyl-[histone] + S-adenosyl-L-methionine = N(6)-methyl-L-lysyl-[histone] + S-adenosyl-L-homocysteine + H(+)</text>
        <dbReference type="Rhea" id="RHEA:10024"/>
        <dbReference type="Rhea" id="RHEA-COMP:9845"/>
        <dbReference type="Rhea" id="RHEA-COMP:9846"/>
        <dbReference type="ChEBI" id="CHEBI:15378"/>
        <dbReference type="ChEBI" id="CHEBI:29969"/>
        <dbReference type="ChEBI" id="CHEBI:57856"/>
        <dbReference type="ChEBI" id="CHEBI:59789"/>
        <dbReference type="ChEBI" id="CHEBI:61929"/>
    </reaction>
    <physiologicalReaction direction="left-to-right" evidence="6">
        <dbReference type="Rhea" id="RHEA:10025"/>
    </physiologicalReaction>
</comment>
<dbReference type="GO" id="GO:0032259">
    <property type="term" value="P:methylation"/>
    <property type="evidence" value="ECO:0007669"/>
    <property type="project" value="UniProtKB-KW"/>
</dbReference>
<organism evidence="10">
    <name type="scientific">Candida tenuis (strain ATCC 10573 / BCRC 21748 / CBS 615 / JCM 9827 / NBRC 10315 / NRRL Y-1498 / VKM Y-70)</name>
    <name type="common">Yeast</name>
    <name type="synonym">Yamadazyma tenuis</name>
    <dbReference type="NCBI Taxonomy" id="590646"/>
    <lineage>
        <taxon>Eukaryota</taxon>
        <taxon>Fungi</taxon>
        <taxon>Dikarya</taxon>
        <taxon>Ascomycota</taxon>
        <taxon>Saccharomycotina</taxon>
        <taxon>Pichiomycetes</taxon>
        <taxon>Debaryomycetaceae</taxon>
        <taxon>Yamadazyma</taxon>
    </lineage>
</organism>
<dbReference type="GO" id="GO:0045814">
    <property type="term" value="P:negative regulation of gene expression, epigenetic"/>
    <property type="evidence" value="ECO:0007669"/>
    <property type="project" value="TreeGrafter"/>
</dbReference>
<feature type="region of interest" description="Disordered" evidence="7">
    <location>
        <begin position="417"/>
        <end position="478"/>
    </location>
</feature>
<reference evidence="9 10" key="1">
    <citation type="journal article" date="2011" name="Proc. Natl. Acad. Sci. U.S.A.">
        <title>Comparative genomics of xylose-fermenting fungi for enhanced biofuel production.</title>
        <authorList>
            <person name="Wohlbach D.J."/>
            <person name="Kuo A."/>
            <person name="Sato T.K."/>
            <person name="Potts K.M."/>
            <person name="Salamov A.A."/>
            <person name="LaButti K.M."/>
            <person name="Sun H."/>
            <person name="Clum A."/>
            <person name="Pangilinan J.L."/>
            <person name="Lindquist E.A."/>
            <person name="Lucas S."/>
            <person name="Lapidus A."/>
            <person name="Jin M."/>
            <person name="Gunawan C."/>
            <person name="Balan V."/>
            <person name="Dale B.E."/>
            <person name="Jeffries T.W."/>
            <person name="Zinkel R."/>
            <person name="Barry K.W."/>
            <person name="Grigoriev I.V."/>
            <person name="Gasch A.P."/>
        </authorList>
    </citation>
    <scope>NUCLEOTIDE SEQUENCE [LARGE SCALE GENOMIC DNA]</scope>
    <source>
        <strain evidence="10">ATCC 10573 / BCRC 21748 / CBS 615 / JCM 9827 / NBRC 10315 / NRRL Y-1498 / VKM Y-70</strain>
    </source>
</reference>
<evidence type="ECO:0000256" key="6">
    <source>
        <dbReference type="ARBA" id="ARBA00048619"/>
    </source>
</evidence>
<dbReference type="GO" id="GO:0042799">
    <property type="term" value="F:histone H4K20 methyltransferase activity"/>
    <property type="evidence" value="ECO:0007669"/>
    <property type="project" value="TreeGrafter"/>
</dbReference>
<dbReference type="Proteomes" id="UP000000707">
    <property type="component" value="Unassembled WGS sequence"/>
</dbReference>
<name>G3B5N9_CANTC</name>
<evidence type="ECO:0000256" key="2">
    <source>
        <dbReference type="ARBA" id="ARBA00022679"/>
    </source>
</evidence>
<dbReference type="Gene3D" id="2.170.270.10">
    <property type="entry name" value="SET domain"/>
    <property type="match status" value="1"/>
</dbReference>
<evidence type="ECO:0000256" key="4">
    <source>
        <dbReference type="ARBA" id="ARBA00042380"/>
    </source>
</evidence>
<keyword evidence="1" id="KW-0489">Methyltransferase</keyword>
<dbReference type="PANTHER" id="PTHR46402">
    <property type="entry name" value="SET AND MYND DOMAIN-CONTAINING PROTEIN 5"/>
    <property type="match status" value="1"/>
</dbReference>
<dbReference type="OrthoDB" id="438641at2759"/>
<evidence type="ECO:0000313" key="9">
    <source>
        <dbReference type="EMBL" id="EGV63274.1"/>
    </source>
</evidence>
<dbReference type="EMBL" id="GL996524">
    <property type="protein sequence ID" value="EGV63274.1"/>
    <property type="molecule type" value="Genomic_DNA"/>
</dbReference>
<dbReference type="AlphaFoldDB" id="G3B5N9"/>
<evidence type="ECO:0000256" key="7">
    <source>
        <dbReference type="SAM" id="MobiDB-lite"/>
    </source>
</evidence>
<evidence type="ECO:0000259" key="8">
    <source>
        <dbReference type="PROSITE" id="PS50280"/>
    </source>
</evidence>
<evidence type="ECO:0000256" key="3">
    <source>
        <dbReference type="ARBA" id="ARBA00022691"/>
    </source>
</evidence>
<dbReference type="PANTHER" id="PTHR46402:SF2">
    <property type="entry name" value="HISTONE-LYSINE N-TRIMETHYLTRANSFERASE SMYD5"/>
    <property type="match status" value="1"/>
</dbReference>
<keyword evidence="10" id="KW-1185">Reference proteome</keyword>
<keyword evidence="3" id="KW-0949">S-adenosyl-L-methionine</keyword>
<protein>
    <recommendedName>
        <fullName evidence="5">Histone-lysine N-methyltransferase SET5</fullName>
    </recommendedName>
    <alternativeName>
        <fullName evidence="4">SET domain-containing protein 5</fullName>
    </alternativeName>
</protein>
<feature type="compositionally biased region" description="Basic and acidic residues" evidence="7">
    <location>
        <begin position="430"/>
        <end position="446"/>
    </location>
</feature>
<dbReference type="KEGG" id="cten:18245842"/>
<accession>G3B5N9</accession>
<dbReference type="SMART" id="SM00317">
    <property type="entry name" value="SET"/>
    <property type="match status" value="1"/>
</dbReference>
<evidence type="ECO:0000256" key="1">
    <source>
        <dbReference type="ARBA" id="ARBA00022603"/>
    </source>
</evidence>
<dbReference type="CDD" id="cd20071">
    <property type="entry name" value="SET_SMYD"/>
    <property type="match status" value="1"/>
</dbReference>
<dbReference type="InterPro" id="IPR001214">
    <property type="entry name" value="SET_dom"/>
</dbReference>
<dbReference type="STRING" id="590646.G3B5N9"/>
<dbReference type="SUPFAM" id="SSF82199">
    <property type="entry name" value="SET domain"/>
    <property type="match status" value="1"/>
</dbReference>
<feature type="compositionally biased region" description="Basic and acidic residues" evidence="7">
    <location>
        <begin position="457"/>
        <end position="478"/>
    </location>
</feature>
<dbReference type="Gene3D" id="1.10.220.160">
    <property type="match status" value="1"/>
</dbReference>
<dbReference type="HOGENOM" id="CLU_031650_0_0_1"/>
<feature type="domain" description="SET" evidence="8">
    <location>
        <begin position="107"/>
        <end position="385"/>
    </location>
</feature>
<dbReference type="eggNOG" id="KOG2084">
    <property type="taxonomic scope" value="Eukaryota"/>
</dbReference>
<dbReference type="Pfam" id="PF00856">
    <property type="entry name" value="SET"/>
    <property type="match status" value="1"/>
</dbReference>
<dbReference type="InterPro" id="IPR046341">
    <property type="entry name" value="SET_dom_sf"/>
</dbReference>
<dbReference type="GeneID" id="18245842"/>
<evidence type="ECO:0000256" key="5">
    <source>
        <dbReference type="ARBA" id="ARBA00044528"/>
    </source>
</evidence>
<proteinExistence type="predicted"/>
<evidence type="ECO:0000313" key="10">
    <source>
        <dbReference type="Proteomes" id="UP000000707"/>
    </source>
</evidence>
<sequence length="478" mass="53554">MPDSLAKHIEVISINDSKEEDQEPVVPHERQVVDDVIAIWREDPSTESASISKLHGIVKQRHPNWSVSEKRIKTLLKKFGLSNNANQQFNYAGEISSASDPNLQLPEKVKVIMTTKRGKGLYAKSNIAKGTLIWEEKPFFFIPPLANLKLIKSGKACTYCGKLLTSARSSSGVSMLRGLDCTGCPELWCSMSCKKMNGTLHASLKHLSKGRKSALNPEAFLDLEEYCIKEQWNALFAITLMFADIVEDKSGEKLKYVKSMARVSQATRYKALESSAGSFDSLTGGALFVKEQQENLWKEGFSKFSKVFPKATSDGTVDYNEYLTLLGSYNINNLDSCVFRIQSHLNHTCNPNVDVETSPNSRYEGIKVFAAKDIKAGEELSTTYVNPNHTVLQRQRELRANWGFTCSCNKCKEDLKAQHRRQSSTASGGSEKKADIRKMLNETREELDGESIELEIPNDHSGERRKSVRFDEKVTVSS</sequence>
<dbReference type="Gene3D" id="6.10.140.2220">
    <property type="match status" value="1"/>
</dbReference>
<keyword evidence="2" id="KW-0808">Transferase</keyword>
<gene>
    <name evidence="9" type="ORF">CANTEDRAFT_105840</name>
</gene>
<dbReference type="PROSITE" id="PS50280">
    <property type="entry name" value="SET"/>
    <property type="match status" value="1"/>
</dbReference>